<dbReference type="GO" id="GO:0071035">
    <property type="term" value="P:nuclear polyadenylation-dependent rRNA catabolic process"/>
    <property type="evidence" value="ECO:0007669"/>
    <property type="project" value="TreeGrafter"/>
</dbReference>
<accession>H8WY55</accession>
<evidence type="ECO:0000256" key="8">
    <source>
        <dbReference type="ARBA" id="ARBA00023242"/>
    </source>
</evidence>
<dbReference type="GO" id="GO:0000467">
    <property type="term" value="P:exonucleolytic trimming to generate mature 3'-end of 5.8S rRNA from tricistronic rRNA transcript (SSU-rRNA, 5.8S rRNA, LSU-rRNA)"/>
    <property type="evidence" value="ECO:0007669"/>
    <property type="project" value="TreeGrafter"/>
</dbReference>
<feature type="domain" description="Exoribonuclease phosphorolytic" evidence="10">
    <location>
        <begin position="61"/>
        <end position="218"/>
    </location>
</feature>
<dbReference type="GO" id="GO:0071038">
    <property type="term" value="P:TRAMP-dependent tRNA surveillance pathway"/>
    <property type="evidence" value="ECO:0007669"/>
    <property type="project" value="TreeGrafter"/>
</dbReference>
<dbReference type="GO" id="GO:0034475">
    <property type="term" value="P:U4 snRNA 3'-end processing"/>
    <property type="evidence" value="ECO:0007669"/>
    <property type="project" value="TreeGrafter"/>
</dbReference>
<dbReference type="KEGG" id="cot:CORT_0A06150"/>
<gene>
    <name evidence="11" type="ORF">CORT_0A06150</name>
</gene>
<proteinExistence type="inferred from homology"/>
<reference evidence="11 12" key="1">
    <citation type="journal article" date="2012" name="PLoS ONE">
        <title>Sequence and analysis of the genome of the pathogenic yeast Candida orthopsilosis.</title>
        <authorList>
            <person name="Riccombeni A."/>
            <person name="Vidanes G."/>
            <person name="Proux-Wera E."/>
            <person name="Wolfe K.H."/>
            <person name="Butler G."/>
        </authorList>
    </citation>
    <scope>NUCLEOTIDE SEQUENCE [LARGE SCALE GENOMIC DNA]</scope>
    <source>
        <strain evidence="11 12">Co 90-125</strain>
    </source>
</reference>
<dbReference type="PANTHER" id="PTHR11097">
    <property type="entry name" value="EXOSOME COMPLEX EXONUCLEASE RIBOSOMAL RNA PROCESSING PROTEIN"/>
    <property type="match status" value="1"/>
</dbReference>
<dbReference type="SUPFAM" id="SSF54211">
    <property type="entry name" value="Ribosomal protein S5 domain 2-like"/>
    <property type="match status" value="1"/>
</dbReference>
<dbReference type="RefSeq" id="XP_003866442.1">
    <property type="nucleotide sequence ID" value="XM_003866394.1"/>
</dbReference>
<protein>
    <recommendedName>
        <fullName evidence="9">Ribosomal RNA-processing protein 43</fullName>
    </recommendedName>
</protein>
<dbReference type="InterPro" id="IPR001247">
    <property type="entry name" value="ExoRNase_PH_dom1"/>
</dbReference>
<evidence type="ECO:0000313" key="11">
    <source>
        <dbReference type="EMBL" id="CCG21002.1"/>
    </source>
</evidence>
<dbReference type="GO" id="GO:0071028">
    <property type="term" value="P:nuclear mRNA surveillance"/>
    <property type="evidence" value="ECO:0007669"/>
    <property type="project" value="TreeGrafter"/>
</dbReference>
<dbReference type="GO" id="GO:0034476">
    <property type="term" value="P:U5 snRNA 3'-end processing"/>
    <property type="evidence" value="ECO:0007669"/>
    <property type="project" value="TreeGrafter"/>
</dbReference>
<dbReference type="GO" id="GO:0016075">
    <property type="term" value="P:rRNA catabolic process"/>
    <property type="evidence" value="ECO:0007669"/>
    <property type="project" value="TreeGrafter"/>
</dbReference>
<dbReference type="Pfam" id="PF01138">
    <property type="entry name" value="RNase_PH"/>
    <property type="match status" value="1"/>
</dbReference>
<evidence type="ECO:0000256" key="1">
    <source>
        <dbReference type="ARBA" id="ARBA00004496"/>
    </source>
</evidence>
<dbReference type="InterPro" id="IPR027408">
    <property type="entry name" value="PNPase/RNase_PH_dom_sf"/>
</dbReference>
<evidence type="ECO:0000313" key="12">
    <source>
        <dbReference type="Proteomes" id="UP000005018"/>
    </source>
</evidence>
<dbReference type="GO" id="GO:0000176">
    <property type="term" value="C:nuclear exosome (RNase complex)"/>
    <property type="evidence" value="ECO:0007669"/>
    <property type="project" value="TreeGrafter"/>
</dbReference>
<dbReference type="HOGENOM" id="CLU_065411_0_0_1"/>
<comment type="similarity">
    <text evidence="3">Belongs to the RNase PH family.</text>
</comment>
<evidence type="ECO:0000256" key="9">
    <source>
        <dbReference type="ARBA" id="ARBA00030617"/>
    </source>
</evidence>
<evidence type="ECO:0000256" key="7">
    <source>
        <dbReference type="ARBA" id="ARBA00022884"/>
    </source>
</evidence>
<dbReference type="InterPro" id="IPR020568">
    <property type="entry name" value="Ribosomal_Su5_D2-typ_SF"/>
</dbReference>
<keyword evidence="6" id="KW-0271">Exosome</keyword>
<dbReference type="Gene3D" id="3.30.230.70">
    <property type="entry name" value="GHMP Kinase, N-terminal domain"/>
    <property type="match status" value="1"/>
</dbReference>
<evidence type="ECO:0000256" key="3">
    <source>
        <dbReference type="ARBA" id="ARBA00006678"/>
    </source>
</evidence>
<dbReference type="GeneID" id="14537748"/>
<keyword evidence="4" id="KW-0963">Cytoplasm</keyword>
<dbReference type="OrthoDB" id="45882at2759"/>
<dbReference type="AlphaFoldDB" id="H8WY55"/>
<keyword evidence="5" id="KW-0698">rRNA processing</keyword>
<dbReference type="InterPro" id="IPR050590">
    <property type="entry name" value="Exosome_comp_Rrp42_subfam"/>
</dbReference>
<dbReference type="GO" id="GO:0005730">
    <property type="term" value="C:nucleolus"/>
    <property type="evidence" value="ECO:0007669"/>
    <property type="project" value="UniProtKB-SubCell"/>
</dbReference>
<evidence type="ECO:0000259" key="10">
    <source>
        <dbReference type="Pfam" id="PF01138"/>
    </source>
</evidence>
<keyword evidence="12" id="KW-1185">Reference proteome</keyword>
<sequence length="361" mass="40670">MAELKQVSFTPDVLARVAPDVSLQRHLSIGIRPNLRNFTEFKAVDFGNSFQLQQKEHNIFASSIVKSGSTTVITTISLGIVEDLGNKHKQRNQHFATVYPQVEILRGRSGAPTDEEMIISQDLFETFRHCKIIPQESLNIDNIGIKIKDEETGEEVILYPDLNESQWQYVNLSSMHNKPFQFVLLANTKVYSREVSTNSIFDLCFASILKALQDMKLPRCFVNDSISTKISIRSRKSNARGLVDTNKGVLNLDLRQESQYKLQLNVNTGTISSNFGVIKLDQRGDTEQHNDDDMIVDNDDEPILLTDLEGEAEESTILSRISIVNNSQTINKISLVSNGDVTLDTLRRALDISRQRANLKS</sequence>
<dbReference type="GO" id="GO:0000177">
    <property type="term" value="C:cytoplasmic exosome (RNase complex)"/>
    <property type="evidence" value="ECO:0007669"/>
    <property type="project" value="UniProtKB-ARBA"/>
</dbReference>
<evidence type="ECO:0000256" key="4">
    <source>
        <dbReference type="ARBA" id="ARBA00022490"/>
    </source>
</evidence>
<dbReference type="GO" id="GO:0034473">
    <property type="term" value="P:U1 snRNA 3'-end processing"/>
    <property type="evidence" value="ECO:0007669"/>
    <property type="project" value="TreeGrafter"/>
</dbReference>
<keyword evidence="8" id="KW-0539">Nucleus</keyword>
<dbReference type="Proteomes" id="UP000005018">
    <property type="component" value="Chromosome 1"/>
</dbReference>
<comment type="subcellular location">
    <subcellularLocation>
        <location evidence="1">Cytoplasm</location>
    </subcellularLocation>
    <subcellularLocation>
        <location evidence="2">Nucleus</location>
        <location evidence="2">Nucleolus</location>
    </subcellularLocation>
</comment>
<dbReference type="EMBL" id="HE681719">
    <property type="protein sequence ID" value="CCG21002.1"/>
    <property type="molecule type" value="Genomic_DNA"/>
</dbReference>
<organism evidence="11 12">
    <name type="scientific">Candida orthopsilosis (strain 90-125)</name>
    <name type="common">Yeast</name>
    <dbReference type="NCBI Taxonomy" id="1136231"/>
    <lineage>
        <taxon>Eukaryota</taxon>
        <taxon>Fungi</taxon>
        <taxon>Dikarya</taxon>
        <taxon>Ascomycota</taxon>
        <taxon>Saccharomycotina</taxon>
        <taxon>Pichiomycetes</taxon>
        <taxon>Debaryomycetaceae</taxon>
        <taxon>Candida/Lodderomyces clade</taxon>
        <taxon>Candida</taxon>
    </lineage>
</organism>
<dbReference type="eggNOG" id="KOG1613">
    <property type="taxonomic scope" value="Eukaryota"/>
</dbReference>
<dbReference type="PANTHER" id="PTHR11097:SF9">
    <property type="entry name" value="EXOSOME COMPLEX COMPONENT RRP43"/>
    <property type="match status" value="1"/>
</dbReference>
<keyword evidence="7" id="KW-0694">RNA-binding</keyword>
<evidence type="ECO:0000256" key="6">
    <source>
        <dbReference type="ARBA" id="ARBA00022835"/>
    </source>
</evidence>
<dbReference type="GO" id="GO:0035925">
    <property type="term" value="F:mRNA 3'-UTR AU-rich region binding"/>
    <property type="evidence" value="ECO:0007669"/>
    <property type="project" value="TreeGrafter"/>
</dbReference>
<evidence type="ECO:0000256" key="5">
    <source>
        <dbReference type="ARBA" id="ARBA00022552"/>
    </source>
</evidence>
<name>H8WY55_CANO9</name>
<evidence type="ECO:0000256" key="2">
    <source>
        <dbReference type="ARBA" id="ARBA00004604"/>
    </source>
</evidence>